<accession>A0ABQ8BZY7</accession>
<dbReference type="EMBL" id="JAGKQM010000009">
    <property type="protein sequence ID" value="KAH0909771.1"/>
    <property type="molecule type" value="Genomic_DNA"/>
</dbReference>
<proteinExistence type="predicted"/>
<name>A0ABQ8BZY7_BRANA</name>
<evidence type="ECO:0000313" key="1">
    <source>
        <dbReference type="EMBL" id="KAH0909771.1"/>
    </source>
</evidence>
<gene>
    <name evidence="1" type="ORF">HID58_033092</name>
</gene>
<comment type="caution">
    <text evidence="1">The sequence shown here is derived from an EMBL/GenBank/DDBJ whole genome shotgun (WGS) entry which is preliminary data.</text>
</comment>
<sequence>MNFWGKSFAAVETEHEVPSQTYLPETYHETQSRAQKRLFKEDTAVSVSSSAYCIWPSNLVDESWLCDLSVINGQDSPRRLCTVEDRYPVRS</sequence>
<dbReference type="Proteomes" id="UP000824890">
    <property type="component" value="Unassembled WGS sequence"/>
</dbReference>
<protein>
    <submittedName>
        <fullName evidence="1">Uncharacterized protein</fullName>
    </submittedName>
</protein>
<organism evidence="1 2">
    <name type="scientific">Brassica napus</name>
    <name type="common">Rape</name>
    <dbReference type="NCBI Taxonomy" id="3708"/>
    <lineage>
        <taxon>Eukaryota</taxon>
        <taxon>Viridiplantae</taxon>
        <taxon>Streptophyta</taxon>
        <taxon>Embryophyta</taxon>
        <taxon>Tracheophyta</taxon>
        <taxon>Spermatophyta</taxon>
        <taxon>Magnoliopsida</taxon>
        <taxon>eudicotyledons</taxon>
        <taxon>Gunneridae</taxon>
        <taxon>Pentapetalae</taxon>
        <taxon>rosids</taxon>
        <taxon>malvids</taxon>
        <taxon>Brassicales</taxon>
        <taxon>Brassicaceae</taxon>
        <taxon>Brassiceae</taxon>
        <taxon>Brassica</taxon>
    </lineage>
</organism>
<keyword evidence="2" id="KW-1185">Reference proteome</keyword>
<evidence type="ECO:0000313" key="2">
    <source>
        <dbReference type="Proteomes" id="UP000824890"/>
    </source>
</evidence>
<reference evidence="1 2" key="1">
    <citation type="submission" date="2021-05" db="EMBL/GenBank/DDBJ databases">
        <title>Genome Assembly of Synthetic Allotetraploid Brassica napus Reveals Homoeologous Exchanges between Subgenomes.</title>
        <authorList>
            <person name="Davis J.T."/>
        </authorList>
    </citation>
    <scope>NUCLEOTIDE SEQUENCE [LARGE SCALE GENOMIC DNA]</scope>
    <source>
        <strain evidence="2">cv. Da-Ae</strain>
        <tissue evidence="1">Seedling</tissue>
    </source>
</reference>